<dbReference type="GO" id="GO:0018169">
    <property type="term" value="F:ribosomal S6-glutamic acid ligase activity"/>
    <property type="evidence" value="ECO:0007669"/>
    <property type="project" value="TreeGrafter"/>
</dbReference>
<organism evidence="3 4">
    <name type="scientific">Alkalicoccus urumqiensis</name>
    <name type="common">Bacillus urumqiensis</name>
    <dbReference type="NCBI Taxonomy" id="1548213"/>
    <lineage>
        <taxon>Bacteria</taxon>
        <taxon>Bacillati</taxon>
        <taxon>Bacillota</taxon>
        <taxon>Bacilli</taxon>
        <taxon>Bacillales</taxon>
        <taxon>Bacillaceae</taxon>
        <taxon>Alkalicoccus</taxon>
    </lineage>
</organism>
<keyword evidence="1" id="KW-0547">Nucleotide-binding</keyword>
<dbReference type="GO" id="GO:0046872">
    <property type="term" value="F:metal ion binding"/>
    <property type="evidence" value="ECO:0007669"/>
    <property type="project" value="InterPro"/>
</dbReference>
<evidence type="ECO:0000256" key="1">
    <source>
        <dbReference type="PROSITE-ProRule" id="PRU00409"/>
    </source>
</evidence>
<gene>
    <name evidence="3" type="ORF">C6I21_12240</name>
</gene>
<evidence type="ECO:0000313" key="3">
    <source>
        <dbReference type="EMBL" id="PRO64907.1"/>
    </source>
</evidence>
<proteinExistence type="predicted"/>
<dbReference type="SUPFAM" id="SSF56059">
    <property type="entry name" value="Glutathione synthetase ATP-binding domain-like"/>
    <property type="match status" value="1"/>
</dbReference>
<comment type="caution">
    <text evidence="3">The sequence shown here is derived from an EMBL/GenBank/DDBJ whole genome shotgun (WGS) entry which is preliminary data.</text>
</comment>
<dbReference type="AlphaFoldDB" id="A0A2P6MF77"/>
<dbReference type="PANTHER" id="PTHR21621:SF0">
    <property type="entry name" value="BETA-CITRYLGLUTAMATE SYNTHASE B-RELATED"/>
    <property type="match status" value="1"/>
</dbReference>
<dbReference type="RefSeq" id="WP_105959762.1">
    <property type="nucleotide sequence ID" value="NZ_PVNS01000011.1"/>
</dbReference>
<protein>
    <recommendedName>
        <fullName evidence="2">ATP-grasp domain-containing protein</fullName>
    </recommendedName>
</protein>
<keyword evidence="1" id="KW-0067">ATP-binding</keyword>
<dbReference type="GO" id="GO:0005737">
    <property type="term" value="C:cytoplasm"/>
    <property type="evidence" value="ECO:0007669"/>
    <property type="project" value="TreeGrafter"/>
</dbReference>
<sequence>MKGCLLYRREDVTRNEAFIELLLTHGTEAGLDISVETYESFAMHMPEQPFLLSDGSRPEFLINRSCSPWVNEAAEYAGIRVFNESRAARTANDKRLSHALAAEAGMPMLPSTALHREALNYMTPSYPFVVKDPMGRGGTGVEWISRPQQLSAPHLPEEMLMQPVGGQRGKDLRVYIVGGNIAGAVLRESTSDFKANVSFGANARMYDLSEEEKAWITRLTDRLYLDFAGIDFLIAENGTLLFNEMEDAVGCRSLYQNSSIDIAELFIRHVAETVFR</sequence>
<feature type="domain" description="ATP-grasp" evidence="2">
    <location>
        <begin position="98"/>
        <end position="271"/>
    </location>
</feature>
<dbReference type="Proteomes" id="UP000243650">
    <property type="component" value="Unassembled WGS sequence"/>
</dbReference>
<dbReference type="Gene3D" id="3.30.470.20">
    <property type="entry name" value="ATP-grasp fold, B domain"/>
    <property type="match status" value="1"/>
</dbReference>
<dbReference type="PROSITE" id="PS50975">
    <property type="entry name" value="ATP_GRASP"/>
    <property type="match status" value="1"/>
</dbReference>
<evidence type="ECO:0000313" key="4">
    <source>
        <dbReference type="Proteomes" id="UP000243650"/>
    </source>
</evidence>
<accession>A0A2P6MF77</accession>
<dbReference type="EMBL" id="PVNS01000011">
    <property type="protein sequence ID" value="PRO64907.1"/>
    <property type="molecule type" value="Genomic_DNA"/>
</dbReference>
<dbReference type="InterPro" id="IPR011761">
    <property type="entry name" value="ATP-grasp"/>
</dbReference>
<reference evidence="3 4" key="1">
    <citation type="submission" date="2018-03" db="EMBL/GenBank/DDBJ databases">
        <title>Bacillus urumqiensis sp. nov., a moderately haloalkaliphilic bacterium isolated from a salt lake.</title>
        <authorList>
            <person name="Zhao B."/>
            <person name="Liao Z."/>
        </authorList>
    </citation>
    <scope>NUCLEOTIDE SEQUENCE [LARGE SCALE GENOMIC DNA]</scope>
    <source>
        <strain evidence="3 4">BZ-SZ-XJ18</strain>
    </source>
</reference>
<dbReference type="PANTHER" id="PTHR21621">
    <property type="entry name" value="RIBOSOMAL PROTEIN S6 MODIFICATION PROTEIN"/>
    <property type="match status" value="1"/>
</dbReference>
<dbReference type="Pfam" id="PF08443">
    <property type="entry name" value="RimK"/>
    <property type="match status" value="1"/>
</dbReference>
<dbReference type="GO" id="GO:0009432">
    <property type="term" value="P:SOS response"/>
    <property type="evidence" value="ECO:0007669"/>
    <property type="project" value="TreeGrafter"/>
</dbReference>
<dbReference type="GO" id="GO:0005524">
    <property type="term" value="F:ATP binding"/>
    <property type="evidence" value="ECO:0007669"/>
    <property type="project" value="UniProtKB-UniRule"/>
</dbReference>
<keyword evidence="4" id="KW-1185">Reference proteome</keyword>
<dbReference type="InterPro" id="IPR013651">
    <property type="entry name" value="ATP-grasp_RimK-type"/>
</dbReference>
<name>A0A2P6MF77_ALKUR</name>
<evidence type="ECO:0000259" key="2">
    <source>
        <dbReference type="PROSITE" id="PS50975"/>
    </source>
</evidence>
<dbReference type="OrthoDB" id="4426445at2"/>